<dbReference type="SUPFAM" id="SSF88874">
    <property type="entry name" value="Receptor-binding domain of short tail fibre protein gp12"/>
    <property type="match status" value="1"/>
</dbReference>
<dbReference type="EMBL" id="CP035952">
    <property type="protein sequence ID" value="QBF29035.1"/>
    <property type="molecule type" value="Genomic_DNA"/>
</dbReference>
<evidence type="ECO:0000313" key="3">
    <source>
        <dbReference type="Proteomes" id="UP000291130"/>
    </source>
</evidence>
<dbReference type="AlphaFoldDB" id="A0A411MQE7"/>
<proteinExistence type="predicted"/>
<organism evidence="2 3">
    <name type="scientific">Pseudomonas tructae</name>
    <dbReference type="NCBI Taxonomy" id="2518644"/>
    <lineage>
        <taxon>Bacteria</taxon>
        <taxon>Pseudomonadati</taxon>
        <taxon>Pseudomonadota</taxon>
        <taxon>Gammaproteobacteria</taxon>
        <taxon>Pseudomonadales</taxon>
        <taxon>Pseudomonadaceae</taxon>
        <taxon>Pseudomonas</taxon>
    </lineage>
</organism>
<accession>A0A411MQE7</accession>
<dbReference type="CDD" id="cd19958">
    <property type="entry name" value="pyocin_knob"/>
    <property type="match status" value="1"/>
</dbReference>
<dbReference type="Pfam" id="PF07484">
    <property type="entry name" value="Collar"/>
    <property type="match status" value="1"/>
</dbReference>
<evidence type="ECO:0000313" key="2">
    <source>
        <dbReference type="EMBL" id="QBF29035.1"/>
    </source>
</evidence>
<protein>
    <recommendedName>
        <fullName evidence="1">Phage tail collar domain-containing protein</fullName>
    </recommendedName>
</protein>
<gene>
    <name evidence="2" type="ORF">EXN22_07640</name>
</gene>
<feature type="domain" description="Phage tail collar" evidence="1">
    <location>
        <begin position="258"/>
        <end position="315"/>
    </location>
</feature>
<keyword evidence="3" id="KW-1185">Reference proteome</keyword>
<dbReference type="InterPro" id="IPR011083">
    <property type="entry name" value="Phage_tail_collar_dom"/>
</dbReference>
<dbReference type="InterPro" id="IPR037053">
    <property type="entry name" value="Phage_tail_collar_dom_sf"/>
</dbReference>
<name>A0A411MQE7_9PSED</name>
<sequence length="446" mass="47280">MPTLTIKGALNGYTSPFEAQLCWYYYQNAIYMPQVIVSGASVDIDNLFKVHLSHSNGLVNIRLDFGSNAYIPRLTVTALKERSYGGGLAIYQDWTSEPYSTVISGEVQARRVAVLTTANVSNAALDFARTGALSSNAVTGLGDALADKAPLAHSHGISQVNGLLDALQAVSGLNQGAIDQDPDKATSQVILTNHPNVPIPGFYWHITTTFFRHIAPHSNRSQIAVQYDGGSAIFVRSVYTDLGGWTKWERLDNQVAPGTIVYFPSYSAPPGYLKANGAQVNRVTYAKLFTAIGTFGGAGDGSTTFHLPDLRGEFIRCYDDARGVDINRALGSVQFGQNATHAHTGYAALSGEHYHAISGLTSSGGSHSHNISMGGNDVAGYRPPITAPGANGEWTAGAISAAGDHTHTLTGTAANAGGHTHQLVINTDGGSEARPRNMALLACIKY</sequence>
<dbReference type="Gene3D" id="3.90.1340.10">
    <property type="entry name" value="Phage tail collar domain"/>
    <property type="match status" value="1"/>
</dbReference>
<reference evidence="2 3" key="1">
    <citation type="submission" date="2019-02" db="EMBL/GenBank/DDBJ databases">
        <title>Complete genome sequence of Pseudomonas sp. SNU WT1 isolated from rainbow trout.</title>
        <authorList>
            <person name="Oh W.T."/>
            <person name="Park S.C."/>
        </authorList>
    </citation>
    <scope>NUCLEOTIDE SEQUENCE [LARGE SCALE GENOMIC DNA]</scope>
    <source>
        <strain evidence="2 3">SNU WT1</strain>
    </source>
</reference>
<dbReference type="Proteomes" id="UP000291130">
    <property type="component" value="Chromosome"/>
</dbReference>
<dbReference type="OrthoDB" id="9810174at2"/>
<evidence type="ECO:0000259" key="1">
    <source>
        <dbReference type="Pfam" id="PF07484"/>
    </source>
</evidence>
<dbReference type="KEGG" id="ptk:EXN22_07640"/>